<evidence type="ECO:0000313" key="17">
    <source>
        <dbReference type="Proteomes" id="UP000811246"/>
    </source>
</evidence>
<evidence type="ECO:0000256" key="11">
    <source>
        <dbReference type="ARBA" id="ARBA00023136"/>
    </source>
</evidence>
<evidence type="ECO:0000256" key="13">
    <source>
        <dbReference type="PROSITE-ProRule" id="PRU00282"/>
    </source>
</evidence>
<reference evidence="16" key="1">
    <citation type="submission" date="2021-01" db="EMBL/GenBank/DDBJ databases">
        <authorList>
            <person name="Lovell J.T."/>
            <person name="Bentley N."/>
            <person name="Bhattarai G."/>
            <person name="Jenkins J.W."/>
            <person name="Sreedasyam A."/>
            <person name="Alarcon Y."/>
            <person name="Bock C."/>
            <person name="Boston L."/>
            <person name="Carlson J."/>
            <person name="Cervantes K."/>
            <person name="Clermont K."/>
            <person name="Krom N."/>
            <person name="Kubenka K."/>
            <person name="Mamidi S."/>
            <person name="Mattison C."/>
            <person name="Monteros M."/>
            <person name="Pisani C."/>
            <person name="Plott C."/>
            <person name="Rajasekar S."/>
            <person name="Rhein H.S."/>
            <person name="Rohla C."/>
            <person name="Song M."/>
            <person name="Hilaire R.S."/>
            <person name="Shu S."/>
            <person name="Wells L."/>
            <person name="Wang X."/>
            <person name="Webber J."/>
            <person name="Heerema R.J."/>
            <person name="Klein P."/>
            <person name="Conner P."/>
            <person name="Grauke L."/>
            <person name="Grimwood J."/>
            <person name="Schmutz J."/>
            <person name="Randall J.J."/>
        </authorList>
    </citation>
    <scope>NUCLEOTIDE SEQUENCE</scope>
    <source>
        <tissue evidence="16">Leaf</tissue>
    </source>
</reference>
<evidence type="ECO:0000256" key="10">
    <source>
        <dbReference type="ARBA" id="ARBA00022989"/>
    </source>
</evidence>
<feature type="repeat" description="Solcar" evidence="13">
    <location>
        <begin position="132"/>
        <end position="214"/>
    </location>
</feature>
<keyword evidence="10 15" id="KW-1133">Transmembrane helix</keyword>
<evidence type="ECO:0000256" key="15">
    <source>
        <dbReference type="SAM" id="Phobius"/>
    </source>
</evidence>
<feature type="repeat" description="Solcar" evidence="13">
    <location>
        <begin position="51"/>
        <end position="123"/>
    </location>
</feature>
<evidence type="ECO:0000313" key="16">
    <source>
        <dbReference type="EMBL" id="KAG6717243.1"/>
    </source>
</evidence>
<evidence type="ECO:0000256" key="5">
    <source>
        <dbReference type="ARBA" id="ARBA00022640"/>
    </source>
</evidence>
<proteinExistence type="inferred from homology"/>
<evidence type="ECO:0000256" key="1">
    <source>
        <dbReference type="ARBA" id="ARBA00004141"/>
    </source>
</evidence>
<evidence type="ECO:0000256" key="9">
    <source>
        <dbReference type="ARBA" id="ARBA00022946"/>
    </source>
</evidence>
<evidence type="ECO:0000256" key="6">
    <source>
        <dbReference type="ARBA" id="ARBA00022691"/>
    </source>
</evidence>
<keyword evidence="6" id="KW-0949">S-adenosyl-L-methionine</keyword>
<dbReference type="PROSITE" id="PS50920">
    <property type="entry name" value="SOLCAR"/>
    <property type="match status" value="3"/>
</dbReference>
<protein>
    <recommendedName>
        <fullName evidence="18">S-adenosylmethionine transporter</fullName>
    </recommendedName>
</protein>
<evidence type="ECO:0000256" key="7">
    <source>
        <dbReference type="ARBA" id="ARBA00022692"/>
    </source>
</evidence>
<keyword evidence="5" id="KW-0934">Plastid</keyword>
<keyword evidence="8" id="KW-0677">Repeat</keyword>
<evidence type="ECO:0008006" key="18">
    <source>
        <dbReference type="Google" id="ProtNLM"/>
    </source>
</evidence>
<dbReference type="Pfam" id="PF00153">
    <property type="entry name" value="Mito_carr"/>
    <property type="match status" value="3"/>
</dbReference>
<comment type="caution">
    <text evidence="16">The sequence shown here is derived from an EMBL/GenBank/DDBJ whole genome shotgun (WGS) entry which is preliminary data.</text>
</comment>
<comment type="subcellular location">
    <subcellularLocation>
        <location evidence="1">Membrane</location>
        <topology evidence="1">Multi-pass membrane protein</topology>
    </subcellularLocation>
    <subcellularLocation>
        <location evidence="12">Plastid</location>
        <location evidence="12">Chloroplast membrane</location>
    </subcellularLocation>
</comment>
<organism evidence="16 17">
    <name type="scientific">Carya illinoinensis</name>
    <name type="common">Pecan</name>
    <dbReference type="NCBI Taxonomy" id="32201"/>
    <lineage>
        <taxon>Eukaryota</taxon>
        <taxon>Viridiplantae</taxon>
        <taxon>Streptophyta</taxon>
        <taxon>Embryophyta</taxon>
        <taxon>Tracheophyta</taxon>
        <taxon>Spermatophyta</taxon>
        <taxon>Magnoliopsida</taxon>
        <taxon>eudicotyledons</taxon>
        <taxon>Gunneridae</taxon>
        <taxon>Pentapetalae</taxon>
        <taxon>rosids</taxon>
        <taxon>fabids</taxon>
        <taxon>Fagales</taxon>
        <taxon>Juglandaceae</taxon>
        <taxon>Carya</taxon>
    </lineage>
</organism>
<name>A0A922FC56_CARIL</name>
<keyword evidence="3 14" id="KW-0813">Transport</keyword>
<evidence type="ECO:0000256" key="12">
    <source>
        <dbReference type="ARBA" id="ARBA00046299"/>
    </source>
</evidence>
<evidence type="ECO:0000256" key="3">
    <source>
        <dbReference type="ARBA" id="ARBA00022448"/>
    </source>
</evidence>
<dbReference type="PANTHER" id="PTHR45667">
    <property type="entry name" value="S-ADENOSYLMETHIONINE MITOCHONDRIAL CARRIER PROTEIN"/>
    <property type="match status" value="1"/>
</dbReference>
<keyword evidence="4" id="KW-0150">Chloroplast</keyword>
<dbReference type="EMBL" id="CM031828">
    <property type="protein sequence ID" value="KAG6717243.1"/>
    <property type="molecule type" value="Genomic_DNA"/>
</dbReference>
<gene>
    <name evidence="16" type="ORF">I3842_04G088900</name>
</gene>
<feature type="transmembrane region" description="Helical" evidence="15">
    <location>
        <begin position="53"/>
        <end position="74"/>
    </location>
</feature>
<evidence type="ECO:0000256" key="2">
    <source>
        <dbReference type="ARBA" id="ARBA00006375"/>
    </source>
</evidence>
<keyword evidence="9" id="KW-0809">Transit peptide</keyword>
<feature type="transmembrane region" description="Helical" evidence="15">
    <location>
        <begin position="95"/>
        <end position="114"/>
    </location>
</feature>
<evidence type="ECO:0000256" key="4">
    <source>
        <dbReference type="ARBA" id="ARBA00022528"/>
    </source>
</evidence>
<feature type="transmembrane region" description="Helical" evidence="15">
    <location>
        <begin position="134"/>
        <end position="153"/>
    </location>
</feature>
<sequence>MGPIKLAADAESSSAASFDTHDRKMRNSLLERKKSFASVSMGEEKPFDFFRTFFEGVIAGGAAGVVVEAALYPIDTIKTRLQAVHGGGKIDLNGLYSGLTGNLAGVLPASALFVGVYEPTKQKLLKTFPENLSAAAHFTAGVVGGFATSFIRVPTEIVKQRMQIGQFTSAPDAVRLIISKEGFKGLYAGYGSFLLRDLPFDAIQFCIYEQLRIGYKAAAKRDLNDPENAIIGAFAGALTGAITTPLDVIKTRLMIQGSANQYKGIFDCDQTIVRKEGPTALLKGIEPRVLWIGIGGSIFFGVLESTKRLLAQRLPAPHQDSNTKHG</sequence>
<dbReference type="GO" id="GO:0031969">
    <property type="term" value="C:chloroplast membrane"/>
    <property type="evidence" value="ECO:0007669"/>
    <property type="project" value="UniProtKB-SubCell"/>
</dbReference>
<accession>A0A922FC56</accession>
<evidence type="ECO:0000256" key="8">
    <source>
        <dbReference type="ARBA" id="ARBA00022737"/>
    </source>
</evidence>
<comment type="similarity">
    <text evidence="2 14">Belongs to the mitochondrial carrier (TC 2.A.29) family.</text>
</comment>
<dbReference type="InterPro" id="IPR018108">
    <property type="entry name" value="MCP_transmembrane"/>
</dbReference>
<keyword evidence="11 13" id="KW-0472">Membrane</keyword>
<dbReference type="AlphaFoldDB" id="A0A922FC56"/>
<feature type="repeat" description="Solcar" evidence="13">
    <location>
        <begin position="227"/>
        <end position="309"/>
    </location>
</feature>
<dbReference type="FunFam" id="1.50.40.10:FF:000038">
    <property type="entry name" value="S-adenosylmethionine carrier 1 chloroplastic/mitochondrial"/>
    <property type="match status" value="1"/>
</dbReference>
<evidence type="ECO:0000256" key="14">
    <source>
        <dbReference type="RuleBase" id="RU000488"/>
    </source>
</evidence>
<dbReference type="Proteomes" id="UP000811246">
    <property type="component" value="Chromosome 4"/>
</dbReference>
<keyword evidence="7 13" id="KW-0812">Transmembrane</keyword>